<comment type="caution">
    <text evidence="1">The sequence shown here is derived from an EMBL/GenBank/DDBJ whole genome shotgun (WGS) entry which is preliminary data.</text>
</comment>
<dbReference type="Proteomes" id="UP000607653">
    <property type="component" value="Unassembled WGS sequence"/>
</dbReference>
<evidence type="ECO:0000313" key="2">
    <source>
        <dbReference type="Proteomes" id="UP000607653"/>
    </source>
</evidence>
<dbReference type="EMBL" id="DUZY01000008">
    <property type="protein sequence ID" value="DAD46946.1"/>
    <property type="molecule type" value="Genomic_DNA"/>
</dbReference>
<organism evidence="1 2">
    <name type="scientific">Nelumbo nucifera</name>
    <name type="common">Sacred lotus</name>
    <dbReference type="NCBI Taxonomy" id="4432"/>
    <lineage>
        <taxon>Eukaryota</taxon>
        <taxon>Viridiplantae</taxon>
        <taxon>Streptophyta</taxon>
        <taxon>Embryophyta</taxon>
        <taxon>Tracheophyta</taxon>
        <taxon>Spermatophyta</taxon>
        <taxon>Magnoliopsida</taxon>
        <taxon>Proteales</taxon>
        <taxon>Nelumbonaceae</taxon>
        <taxon>Nelumbo</taxon>
    </lineage>
</organism>
<dbReference type="AlphaFoldDB" id="A0A822ZVN2"/>
<evidence type="ECO:0000313" key="1">
    <source>
        <dbReference type="EMBL" id="DAD46946.1"/>
    </source>
</evidence>
<sequence>MNRGSELPQRKSTRAHYILERQLMSLIISTIDPLSIEIQRWEKVADSAVAVLAGGMEMNGNLYGISQGKPIKRRRIRVLTCERDPAQLSGMRKREREREEDHRRRELQWWRLFSLNEKKQGTRSPLVNFL</sequence>
<reference evidence="1 2" key="1">
    <citation type="journal article" date="2020" name="Mol. Biol. Evol.">
        <title>Distinct Expression and Methylation Patterns for Genes with Different Fates following a Single Whole-Genome Duplication in Flowering Plants.</title>
        <authorList>
            <person name="Shi T."/>
            <person name="Rahmani R.S."/>
            <person name="Gugger P.F."/>
            <person name="Wang M."/>
            <person name="Li H."/>
            <person name="Zhang Y."/>
            <person name="Li Z."/>
            <person name="Wang Q."/>
            <person name="Van de Peer Y."/>
            <person name="Marchal K."/>
            <person name="Chen J."/>
        </authorList>
    </citation>
    <scope>NUCLEOTIDE SEQUENCE [LARGE SCALE GENOMIC DNA]</scope>
    <source>
        <tissue evidence="1">Leaf</tissue>
    </source>
</reference>
<protein>
    <submittedName>
        <fullName evidence="1">Uncharacterized protein</fullName>
    </submittedName>
</protein>
<gene>
    <name evidence="1" type="ORF">HUJ06_016883</name>
</gene>
<proteinExistence type="predicted"/>
<name>A0A822ZVN2_NELNU</name>
<keyword evidence="2" id="KW-1185">Reference proteome</keyword>
<accession>A0A822ZVN2</accession>